<keyword evidence="6" id="KW-0347">Helicase</keyword>
<keyword evidence="8" id="KW-0067">ATP-binding</keyword>
<dbReference type="GO" id="GO:0016787">
    <property type="term" value="F:hydrolase activity"/>
    <property type="evidence" value="ECO:0007669"/>
    <property type="project" value="UniProtKB-KW"/>
</dbReference>
<proteinExistence type="predicted"/>
<keyword evidence="3" id="KW-0547">Nucleotide-binding</keyword>
<dbReference type="GO" id="GO:0008270">
    <property type="term" value="F:zinc ion binding"/>
    <property type="evidence" value="ECO:0007669"/>
    <property type="project" value="UniProtKB-KW"/>
</dbReference>
<dbReference type="EMBL" id="SDMP01000004">
    <property type="protein sequence ID" value="RYR62224.1"/>
    <property type="molecule type" value="Genomic_DNA"/>
</dbReference>
<comment type="caution">
    <text evidence="13">The sequence shown here is derived from an EMBL/GenBank/DDBJ whole genome shotgun (WGS) entry which is preliminary data.</text>
</comment>
<name>A0A445DGC6_ARAHY</name>
<comment type="catalytic activity">
    <reaction evidence="9">
        <text>ATP + H2O = ADP + phosphate + H(+)</text>
        <dbReference type="Rhea" id="RHEA:13065"/>
        <dbReference type="ChEBI" id="CHEBI:15377"/>
        <dbReference type="ChEBI" id="CHEBI:15378"/>
        <dbReference type="ChEBI" id="CHEBI:30616"/>
        <dbReference type="ChEBI" id="CHEBI:43474"/>
        <dbReference type="ChEBI" id="CHEBI:456216"/>
        <dbReference type="EC" id="3.6.4.13"/>
    </reaction>
</comment>
<keyword evidence="7" id="KW-0862">Zinc</keyword>
<evidence type="ECO:0000256" key="4">
    <source>
        <dbReference type="ARBA" id="ARBA00022771"/>
    </source>
</evidence>
<dbReference type="STRING" id="3818.A0A445DGC6"/>
<evidence type="ECO:0000256" key="2">
    <source>
        <dbReference type="ARBA" id="ARBA00022723"/>
    </source>
</evidence>
<evidence type="ECO:0000313" key="13">
    <source>
        <dbReference type="EMBL" id="RYR62224.1"/>
    </source>
</evidence>
<keyword evidence="11" id="KW-0175">Coiled coil</keyword>
<dbReference type="PANTHER" id="PTHR18934">
    <property type="entry name" value="ATP-DEPENDENT RNA HELICASE"/>
    <property type="match status" value="1"/>
</dbReference>
<dbReference type="Gene3D" id="3.40.50.300">
    <property type="entry name" value="P-loop containing nucleotide triphosphate hydrolases"/>
    <property type="match status" value="1"/>
</dbReference>
<sequence>MASDACSSNTRRGRGEVGGQQELIAGYASSSSLQPGDVKDGVAPKCFCGNYAICYMSKTDTNPNRLFFGCPLLKVIEVHCKFFLWVNDHIVRVRAGEATRGSGDGKQNHIEEYLRMENLIAHVEERIVNLEKLLNKKSIEAELRKKTIKAAAREKEASMIRSKPEPKAPLLATNFTESSITKDDVVYVIDCGKAKEISYDVLNKLACLLPSWISKASTHPVVPSSKTVVVSTIVVLKPVAIMQKSQEAKPCLSKSRGSQIAENRERFANVNLKEMSIGFQTFIVPNVKFWRRFT</sequence>
<dbReference type="InterPro" id="IPR010666">
    <property type="entry name" value="Znf_GRF"/>
</dbReference>
<evidence type="ECO:0000256" key="9">
    <source>
        <dbReference type="ARBA" id="ARBA00047984"/>
    </source>
</evidence>
<evidence type="ECO:0000256" key="5">
    <source>
        <dbReference type="ARBA" id="ARBA00022801"/>
    </source>
</evidence>
<evidence type="ECO:0000256" key="10">
    <source>
        <dbReference type="PROSITE-ProRule" id="PRU01343"/>
    </source>
</evidence>
<dbReference type="EC" id="3.6.4.13" evidence="1"/>
<protein>
    <recommendedName>
        <fullName evidence="1">RNA helicase</fullName>
        <ecNumber evidence="1">3.6.4.13</ecNumber>
    </recommendedName>
</protein>
<dbReference type="InterPro" id="IPR027417">
    <property type="entry name" value="P-loop_NTPase"/>
</dbReference>
<evidence type="ECO:0000256" key="3">
    <source>
        <dbReference type="ARBA" id="ARBA00022741"/>
    </source>
</evidence>
<evidence type="ECO:0000256" key="7">
    <source>
        <dbReference type="ARBA" id="ARBA00022833"/>
    </source>
</evidence>
<feature type="domain" description="GRF-type" evidence="12">
    <location>
        <begin position="46"/>
        <end position="89"/>
    </location>
</feature>
<evidence type="ECO:0000256" key="6">
    <source>
        <dbReference type="ARBA" id="ARBA00022806"/>
    </source>
</evidence>
<evidence type="ECO:0000256" key="8">
    <source>
        <dbReference type="ARBA" id="ARBA00022840"/>
    </source>
</evidence>
<dbReference type="Proteomes" id="UP000289738">
    <property type="component" value="Chromosome A04"/>
</dbReference>
<dbReference type="AlphaFoldDB" id="A0A445DGC6"/>
<dbReference type="PROSITE" id="PS51999">
    <property type="entry name" value="ZF_GRF"/>
    <property type="match status" value="1"/>
</dbReference>
<evidence type="ECO:0000256" key="1">
    <source>
        <dbReference type="ARBA" id="ARBA00012552"/>
    </source>
</evidence>
<dbReference type="GO" id="GO:0003723">
    <property type="term" value="F:RNA binding"/>
    <property type="evidence" value="ECO:0007669"/>
    <property type="project" value="TreeGrafter"/>
</dbReference>
<feature type="coiled-coil region" evidence="11">
    <location>
        <begin position="106"/>
        <end position="140"/>
    </location>
</feature>
<keyword evidence="4 10" id="KW-0863">Zinc-finger</keyword>
<organism evidence="13 14">
    <name type="scientific">Arachis hypogaea</name>
    <name type="common">Peanut</name>
    <dbReference type="NCBI Taxonomy" id="3818"/>
    <lineage>
        <taxon>Eukaryota</taxon>
        <taxon>Viridiplantae</taxon>
        <taxon>Streptophyta</taxon>
        <taxon>Embryophyta</taxon>
        <taxon>Tracheophyta</taxon>
        <taxon>Spermatophyta</taxon>
        <taxon>Magnoliopsida</taxon>
        <taxon>eudicotyledons</taxon>
        <taxon>Gunneridae</taxon>
        <taxon>Pentapetalae</taxon>
        <taxon>rosids</taxon>
        <taxon>fabids</taxon>
        <taxon>Fabales</taxon>
        <taxon>Fabaceae</taxon>
        <taxon>Papilionoideae</taxon>
        <taxon>50 kb inversion clade</taxon>
        <taxon>dalbergioids sensu lato</taxon>
        <taxon>Dalbergieae</taxon>
        <taxon>Pterocarpus clade</taxon>
        <taxon>Arachis</taxon>
    </lineage>
</organism>
<evidence type="ECO:0000313" key="14">
    <source>
        <dbReference type="Proteomes" id="UP000289738"/>
    </source>
</evidence>
<keyword evidence="14" id="KW-1185">Reference proteome</keyword>
<dbReference type="GO" id="GO:0005634">
    <property type="term" value="C:nucleus"/>
    <property type="evidence" value="ECO:0007669"/>
    <property type="project" value="TreeGrafter"/>
</dbReference>
<reference evidence="13 14" key="1">
    <citation type="submission" date="2019-01" db="EMBL/GenBank/DDBJ databases">
        <title>Sequencing of cultivated peanut Arachis hypogaea provides insights into genome evolution and oil improvement.</title>
        <authorList>
            <person name="Chen X."/>
        </authorList>
    </citation>
    <scope>NUCLEOTIDE SEQUENCE [LARGE SCALE GENOMIC DNA]</scope>
    <source>
        <strain evidence="14">cv. Fuhuasheng</strain>
        <tissue evidence="13">Leaves</tissue>
    </source>
</reference>
<evidence type="ECO:0000256" key="11">
    <source>
        <dbReference type="SAM" id="Coils"/>
    </source>
</evidence>
<evidence type="ECO:0000259" key="12">
    <source>
        <dbReference type="PROSITE" id="PS51999"/>
    </source>
</evidence>
<dbReference type="GO" id="GO:0003724">
    <property type="term" value="F:RNA helicase activity"/>
    <property type="evidence" value="ECO:0007669"/>
    <property type="project" value="UniProtKB-EC"/>
</dbReference>
<accession>A0A445DGC6</accession>
<dbReference type="GO" id="GO:0005524">
    <property type="term" value="F:ATP binding"/>
    <property type="evidence" value="ECO:0007669"/>
    <property type="project" value="UniProtKB-KW"/>
</dbReference>
<keyword evidence="5" id="KW-0378">Hydrolase</keyword>
<dbReference type="PANTHER" id="PTHR18934:SF237">
    <property type="entry name" value="ATP-DEPENDENT DNA_RNA HELICASE DHX36"/>
    <property type="match status" value="1"/>
</dbReference>
<gene>
    <name evidence="13" type="ORF">Ahy_A04g019641</name>
</gene>
<keyword evidence="2" id="KW-0479">Metal-binding</keyword>
<dbReference type="SUPFAM" id="SSF52540">
    <property type="entry name" value="P-loop containing nucleoside triphosphate hydrolases"/>
    <property type="match status" value="1"/>
</dbReference>